<dbReference type="EMBL" id="LQWZ01000014">
    <property type="protein sequence ID" value="OAH57389.1"/>
    <property type="molecule type" value="Genomic_DNA"/>
</dbReference>
<dbReference type="HAMAP" id="MF_01375">
    <property type="entry name" value="PhnX"/>
    <property type="match status" value="1"/>
</dbReference>
<feature type="active site" description="Nucleophile" evidence="4">
    <location>
        <position position="10"/>
    </location>
</feature>
<reference evidence="5 6" key="1">
    <citation type="submission" date="2016-01" db="EMBL/GenBank/DDBJ databases">
        <title>Investigation of taxonomic status of Bacillus aminovorans.</title>
        <authorList>
            <person name="Verma A."/>
            <person name="Pal Y."/>
            <person name="Krishnamurthi S."/>
        </authorList>
    </citation>
    <scope>NUCLEOTIDE SEQUENCE [LARGE SCALE GENOMIC DNA]</scope>
    <source>
        <strain evidence="5 6">DSM 4337</strain>
    </source>
</reference>
<evidence type="ECO:0000256" key="1">
    <source>
        <dbReference type="ARBA" id="ARBA00022801"/>
    </source>
</evidence>
<dbReference type="InterPro" id="IPR050155">
    <property type="entry name" value="HAD-like_hydrolase_sf"/>
</dbReference>
<dbReference type="InterPro" id="IPR023214">
    <property type="entry name" value="HAD_sf"/>
</dbReference>
<dbReference type="InterPro" id="IPR023198">
    <property type="entry name" value="PGP-like_dom2"/>
</dbReference>
<dbReference type="PANTHER" id="PTHR43434:SF19">
    <property type="entry name" value="PHOSPHONOACETALDEHYDE HYDROLASE"/>
    <property type="match status" value="1"/>
</dbReference>
<feature type="binding site" evidence="4">
    <location>
        <position position="10"/>
    </location>
    <ligand>
        <name>Mg(2+)</name>
        <dbReference type="ChEBI" id="CHEBI:18420"/>
    </ligand>
</feature>
<feature type="active site" description="Schiff-base intermediate with substrate" evidence="4">
    <location>
        <position position="51"/>
    </location>
</feature>
<evidence type="ECO:0000256" key="2">
    <source>
        <dbReference type="ARBA" id="ARBA00022842"/>
    </source>
</evidence>
<feature type="binding site" evidence="4">
    <location>
        <position position="180"/>
    </location>
    <ligand>
        <name>Mg(2+)</name>
        <dbReference type="ChEBI" id="CHEBI:18420"/>
    </ligand>
</feature>
<evidence type="ECO:0000256" key="3">
    <source>
        <dbReference type="ARBA" id="ARBA00023270"/>
    </source>
</evidence>
<dbReference type="GO" id="GO:0008967">
    <property type="term" value="F:phosphoglycolate phosphatase activity"/>
    <property type="evidence" value="ECO:0007669"/>
    <property type="project" value="TreeGrafter"/>
</dbReference>
<keyword evidence="1 4" id="KW-0378">Hydrolase</keyword>
<dbReference type="InterPro" id="IPR006439">
    <property type="entry name" value="HAD-SF_hydro_IA"/>
</dbReference>
<proteinExistence type="inferred from homology"/>
<organism evidence="5 6">
    <name type="scientific">Domibacillus aminovorans</name>
    <dbReference type="NCBI Taxonomy" id="29332"/>
    <lineage>
        <taxon>Bacteria</taxon>
        <taxon>Bacillati</taxon>
        <taxon>Bacillota</taxon>
        <taxon>Bacilli</taxon>
        <taxon>Bacillales</taxon>
        <taxon>Bacillaceae</taxon>
        <taxon>Domibacillus</taxon>
    </lineage>
</organism>
<comment type="function">
    <text evidence="4">Involved in phosphonate degradation.</text>
</comment>
<comment type="catalytic activity">
    <reaction evidence="4">
        <text>phosphonoacetaldehyde + H2O = acetaldehyde + phosphate + H(+)</text>
        <dbReference type="Rhea" id="RHEA:18905"/>
        <dbReference type="ChEBI" id="CHEBI:15343"/>
        <dbReference type="ChEBI" id="CHEBI:15377"/>
        <dbReference type="ChEBI" id="CHEBI:15378"/>
        <dbReference type="ChEBI" id="CHEBI:43474"/>
        <dbReference type="ChEBI" id="CHEBI:58383"/>
        <dbReference type="EC" id="3.11.1.1"/>
    </reaction>
</comment>
<comment type="caution">
    <text evidence="5">The sequence shown here is derived from an EMBL/GenBank/DDBJ whole genome shotgun (WGS) entry which is preliminary data.</text>
</comment>
<dbReference type="AlphaFoldDB" id="A0A177KVJ5"/>
<dbReference type="OrthoDB" id="5504491at2"/>
<keyword evidence="3 4" id="KW-0704">Schiff base</keyword>
<keyword evidence="4" id="KW-0479">Metal-binding</keyword>
<dbReference type="GO" id="GO:0050194">
    <property type="term" value="F:phosphonoacetaldehyde hydrolase activity"/>
    <property type="evidence" value="ECO:0007669"/>
    <property type="project" value="UniProtKB-UniRule"/>
</dbReference>
<dbReference type="GO" id="GO:0005829">
    <property type="term" value="C:cytosol"/>
    <property type="evidence" value="ECO:0007669"/>
    <property type="project" value="TreeGrafter"/>
</dbReference>
<dbReference type="SFLD" id="SFLDS00003">
    <property type="entry name" value="Haloacid_Dehalogenase"/>
    <property type="match status" value="1"/>
</dbReference>
<evidence type="ECO:0000313" key="6">
    <source>
        <dbReference type="Proteomes" id="UP000077271"/>
    </source>
</evidence>
<comment type="subunit">
    <text evidence="4">Homodimer.</text>
</comment>
<dbReference type="Proteomes" id="UP000077271">
    <property type="component" value="Unassembled WGS sequence"/>
</dbReference>
<dbReference type="InterPro" id="IPR036412">
    <property type="entry name" value="HAD-like_sf"/>
</dbReference>
<accession>A0A177KVJ5</accession>
<dbReference type="NCBIfam" id="TIGR01422">
    <property type="entry name" value="phosphonatase"/>
    <property type="match status" value="1"/>
</dbReference>
<dbReference type="NCBIfam" id="TIGR01549">
    <property type="entry name" value="HAD-SF-IA-v1"/>
    <property type="match status" value="1"/>
</dbReference>
<feature type="binding site" evidence="4">
    <location>
        <position position="12"/>
    </location>
    <ligand>
        <name>Mg(2+)</name>
        <dbReference type="ChEBI" id="CHEBI:18420"/>
    </ligand>
</feature>
<dbReference type="Gene3D" id="1.10.150.240">
    <property type="entry name" value="Putative phosphatase, domain 2"/>
    <property type="match status" value="1"/>
</dbReference>
<dbReference type="GO" id="GO:0000287">
    <property type="term" value="F:magnesium ion binding"/>
    <property type="evidence" value="ECO:0007669"/>
    <property type="project" value="UniProtKB-UniRule"/>
</dbReference>
<dbReference type="GO" id="GO:0019700">
    <property type="term" value="P:organic phosphonate catabolic process"/>
    <property type="evidence" value="ECO:0007669"/>
    <property type="project" value="InterPro"/>
</dbReference>
<dbReference type="SFLD" id="SFLDG01135">
    <property type="entry name" value="C1.5.6:_HAD__Beta-PGM__Phospha"/>
    <property type="match status" value="1"/>
</dbReference>
<comment type="cofactor">
    <cofactor evidence="4">
        <name>Mg(2+)</name>
        <dbReference type="ChEBI" id="CHEBI:18420"/>
    </cofactor>
    <text evidence="4">Binds 1 Mg(2+) ion per subunit.</text>
</comment>
<evidence type="ECO:0000256" key="4">
    <source>
        <dbReference type="HAMAP-Rule" id="MF_01375"/>
    </source>
</evidence>
<dbReference type="InterPro" id="IPR006323">
    <property type="entry name" value="Phosphonoacetald_hydro"/>
</dbReference>
<comment type="similarity">
    <text evidence="4">Belongs to the HAD-like hydrolase superfamily. PhnX family.</text>
</comment>
<dbReference type="Gene3D" id="3.40.50.1000">
    <property type="entry name" value="HAD superfamily/HAD-like"/>
    <property type="match status" value="1"/>
</dbReference>
<keyword evidence="2 4" id="KW-0460">Magnesium</keyword>
<dbReference type="PANTHER" id="PTHR43434">
    <property type="entry name" value="PHOSPHOGLYCOLATE PHOSPHATASE"/>
    <property type="match status" value="1"/>
</dbReference>
<gene>
    <name evidence="4" type="primary">phnX</name>
    <name evidence="5" type="ORF">AWH48_19075</name>
</gene>
<name>A0A177KVJ5_9BACI</name>
<dbReference type="EC" id="3.11.1.1" evidence="4"/>
<dbReference type="Pfam" id="PF00702">
    <property type="entry name" value="Hydrolase"/>
    <property type="match status" value="1"/>
</dbReference>
<dbReference type="SUPFAM" id="SSF56784">
    <property type="entry name" value="HAD-like"/>
    <property type="match status" value="1"/>
</dbReference>
<protein>
    <recommendedName>
        <fullName evidence="4">Phosphonoacetaldehyde hydrolase</fullName>
        <shortName evidence="4">Phosphonatase</shortName>
        <ecNumber evidence="4">3.11.1.1</ecNumber>
    </recommendedName>
    <alternativeName>
        <fullName evidence="4">Phosphonoacetaldehyde phosphonohydrolase</fullName>
    </alternativeName>
</protein>
<dbReference type="RefSeq" id="WP_018395316.1">
    <property type="nucleotide sequence ID" value="NZ_LQWZ01000014.1"/>
</dbReference>
<sequence>MKTIQGVFLDWAGTTVDYGCMAPVESFVKIFEEKGIRVTMDETREPMGMAKIDHIRTMLEMPSIRKQWQGEPTEADVRELNERFEACLFESLDEYTDPVPGAVEAVETLREMGLVIGTTTGYTREMIDIVRAGAAEKGYEPDVTVTADDVDAGRPYPWMMYYAAMKLGMYPMNRIVKVGDTTVDMEEGRNAGAWTVGLIYGSSELGLSMEEVSQLTENERAVCEAAVREKLMAAGAHAVLLSIDELPAFIRELDRTLSEKEESSWSVLSF</sequence>
<dbReference type="SFLD" id="SFLDG01129">
    <property type="entry name" value="C1.5:_HAD__Beta-PGM__Phosphata"/>
    <property type="match status" value="1"/>
</dbReference>
<evidence type="ECO:0000313" key="5">
    <source>
        <dbReference type="EMBL" id="OAH57389.1"/>
    </source>
</evidence>
<dbReference type="GO" id="GO:0006281">
    <property type="term" value="P:DNA repair"/>
    <property type="evidence" value="ECO:0007669"/>
    <property type="project" value="TreeGrafter"/>
</dbReference>